<comment type="caution">
    <text evidence="1">The sequence shown here is derived from an EMBL/GenBank/DDBJ whole genome shotgun (WGS) entry which is preliminary data.</text>
</comment>
<dbReference type="AlphaFoldDB" id="A0A941FK86"/>
<gene>
    <name evidence="1" type="ORF">KEH51_05745</name>
</gene>
<evidence type="ECO:0000313" key="1">
    <source>
        <dbReference type="EMBL" id="MBR8644314.1"/>
    </source>
</evidence>
<proteinExistence type="predicted"/>
<protein>
    <submittedName>
        <fullName evidence="1">Uncharacterized protein</fullName>
    </submittedName>
</protein>
<sequence>MGFVFGAASQFLIQYPSLKKYGIRPIVSFLPHKRQIAQTLFTFLPNHYRRLGDPVE</sequence>
<accession>A0A941FK86</accession>
<organism evidence="1 2">
    <name type="scientific">Peribacillus frigoritolerans</name>
    <dbReference type="NCBI Taxonomy" id="450367"/>
    <lineage>
        <taxon>Bacteria</taxon>
        <taxon>Bacillati</taxon>
        <taxon>Bacillota</taxon>
        <taxon>Bacilli</taxon>
        <taxon>Bacillales</taxon>
        <taxon>Bacillaceae</taxon>
        <taxon>Peribacillus</taxon>
    </lineage>
</organism>
<name>A0A941FK86_9BACI</name>
<evidence type="ECO:0000313" key="2">
    <source>
        <dbReference type="Proteomes" id="UP000680045"/>
    </source>
</evidence>
<reference evidence="1" key="1">
    <citation type="submission" date="2021-04" db="EMBL/GenBank/DDBJ databases">
        <title>Whole genome sequencing of Enterococci isolates from hospitalized patients.</title>
        <authorList>
            <person name="Ogoti B.M."/>
            <person name="Onyambu F.G."/>
        </authorList>
    </citation>
    <scope>NUCLEOTIDE SEQUENCE</scope>
    <source>
        <strain evidence="1">242</strain>
    </source>
</reference>
<dbReference type="Proteomes" id="UP000680045">
    <property type="component" value="Unassembled WGS sequence"/>
</dbReference>
<dbReference type="EMBL" id="JAGTPW010000007">
    <property type="protein sequence ID" value="MBR8644314.1"/>
    <property type="molecule type" value="Genomic_DNA"/>
</dbReference>